<evidence type="ECO:0000256" key="1">
    <source>
        <dbReference type="SAM" id="Phobius"/>
    </source>
</evidence>
<feature type="transmembrane region" description="Helical" evidence="1">
    <location>
        <begin position="28"/>
        <end position="52"/>
    </location>
</feature>
<evidence type="ECO:0008006" key="4">
    <source>
        <dbReference type="Google" id="ProtNLM"/>
    </source>
</evidence>
<dbReference type="EMBL" id="FNUL01000018">
    <property type="protein sequence ID" value="SEG02341.1"/>
    <property type="molecule type" value="Genomic_DNA"/>
</dbReference>
<gene>
    <name evidence="2" type="ORF">SAMN05216537_11814</name>
</gene>
<keyword evidence="1" id="KW-0812">Transmembrane</keyword>
<dbReference type="Proteomes" id="UP000236726">
    <property type="component" value="Unassembled WGS sequence"/>
</dbReference>
<keyword evidence="1" id="KW-0472">Membrane</keyword>
<keyword evidence="3" id="KW-1185">Reference proteome</keyword>
<organism evidence="2 3">
    <name type="scientific">Lachnospira multipara</name>
    <dbReference type="NCBI Taxonomy" id="28051"/>
    <lineage>
        <taxon>Bacteria</taxon>
        <taxon>Bacillati</taxon>
        <taxon>Bacillota</taxon>
        <taxon>Clostridia</taxon>
        <taxon>Lachnospirales</taxon>
        <taxon>Lachnospiraceae</taxon>
        <taxon>Lachnospira</taxon>
    </lineage>
</organism>
<protein>
    <recommendedName>
        <fullName evidence="4">SGNH/GDSL hydrolase family protein</fullName>
    </recommendedName>
</protein>
<evidence type="ECO:0000313" key="3">
    <source>
        <dbReference type="Proteomes" id="UP000236726"/>
    </source>
</evidence>
<dbReference type="AlphaFoldDB" id="A0A1H5WSD7"/>
<sequence>MKVSNESNKLDELKINKKRNKKSHIKEYAYLKSVLFLVGLIIIIAACDFVFAKEGYVHDILQVLHQGYEVDADGNISEDISSETSGFDTIILGASHGRSAIDPDEIDPVLGTNTLNVCIPGETVKDSYYLLLEAAKSNQIKNLILDVDYQYYLGNQDEGYFEEAFIYNQLSWTSYVKYKYIIDNMNKLDFRNAISKRDVYRHSLCDIKGNIAHRFSKAYLEANIYKLAVEDCGGPYEGKGFFYRLQTDCFDSNFMDSDAFSYDTEVSDVSRKYFEKIKDFCDENGINLICVTSPITPSSYDILHIDEIHVTMSDFFNDYGVTYIDYNKASFDVLYRCDSDFVDAEGHMCGELAVRYSALLANNLSELKNNKDISLILNEVYGGVN</sequence>
<proteinExistence type="predicted"/>
<accession>A0A1H5WSD7</accession>
<name>A0A1H5WSD7_9FIRM</name>
<reference evidence="2 3" key="1">
    <citation type="submission" date="2016-10" db="EMBL/GenBank/DDBJ databases">
        <authorList>
            <person name="de Groot N.N."/>
        </authorList>
    </citation>
    <scope>NUCLEOTIDE SEQUENCE [LARGE SCALE GENOMIC DNA]</scope>
    <source>
        <strain evidence="2 3">D15d</strain>
    </source>
</reference>
<evidence type="ECO:0000313" key="2">
    <source>
        <dbReference type="EMBL" id="SEG02341.1"/>
    </source>
</evidence>
<keyword evidence="1" id="KW-1133">Transmembrane helix</keyword>
<dbReference type="RefSeq" id="WP_103953406.1">
    <property type="nucleotide sequence ID" value="NZ_FNUL01000018.1"/>
</dbReference>